<dbReference type="Gene3D" id="3.40.50.300">
    <property type="entry name" value="P-loop containing nucleotide triphosphate hydrolases"/>
    <property type="match status" value="1"/>
</dbReference>
<feature type="non-terminal residue" evidence="6">
    <location>
        <position position="87"/>
    </location>
</feature>
<keyword evidence="3" id="KW-0547">Nucleotide-binding</keyword>
<sequence length="87" mass="9771">GQELRAFRRQVQIVFQDPFGSLNPRMTAEHVIAEPLFTSTEMTATERRARVAELLDLVGLAPEHASRYPHQFSGGQRQRIGIARALA</sequence>
<proteinExistence type="inferred from homology"/>
<dbReference type="EMBL" id="JAUOQO010000462">
    <property type="protein sequence ID" value="MDO6575291.1"/>
    <property type="molecule type" value="Genomic_DNA"/>
</dbReference>
<name>A0AAW7YX66_9STAP</name>
<organism evidence="6 7">
    <name type="scientific">Staphylococcus pasteuri_A</name>
    <dbReference type="NCBI Taxonomy" id="3062664"/>
    <lineage>
        <taxon>Bacteria</taxon>
        <taxon>Bacillati</taxon>
        <taxon>Bacillota</taxon>
        <taxon>Bacilli</taxon>
        <taxon>Bacillales</taxon>
        <taxon>Staphylococcaceae</taxon>
        <taxon>Staphylococcus</taxon>
    </lineage>
</organism>
<keyword evidence="7" id="KW-1185">Reference proteome</keyword>
<evidence type="ECO:0000256" key="3">
    <source>
        <dbReference type="ARBA" id="ARBA00022741"/>
    </source>
</evidence>
<evidence type="ECO:0000259" key="5">
    <source>
        <dbReference type="Pfam" id="PF00005"/>
    </source>
</evidence>
<dbReference type="GO" id="GO:0005524">
    <property type="term" value="F:ATP binding"/>
    <property type="evidence" value="ECO:0007669"/>
    <property type="project" value="UniProtKB-KW"/>
</dbReference>
<dbReference type="SUPFAM" id="SSF52540">
    <property type="entry name" value="P-loop containing nucleoside triphosphate hydrolases"/>
    <property type="match status" value="1"/>
</dbReference>
<dbReference type="RefSeq" id="WP_303522306.1">
    <property type="nucleotide sequence ID" value="NZ_JAUOQO010000462.1"/>
</dbReference>
<dbReference type="Pfam" id="PF00005">
    <property type="entry name" value="ABC_tran"/>
    <property type="match status" value="1"/>
</dbReference>
<evidence type="ECO:0000256" key="1">
    <source>
        <dbReference type="ARBA" id="ARBA00005417"/>
    </source>
</evidence>
<dbReference type="GO" id="GO:0016887">
    <property type="term" value="F:ATP hydrolysis activity"/>
    <property type="evidence" value="ECO:0007669"/>
    <property type="project" value="InterPro"/>
</dbReference>
<keyword evidence="2" id="KW-0813">Transport</keyword>
<evidence type="ECO:0000256" key="2">
    <source>
        <dbReference type="ARBA" id="ARBA00022448"/>
    </source>
</evidence>
<dbReference type="PANTHER" id="PTHR43776">
    <property type="entry name" value="TRANSPORT ATP-BINDING PROTEIN"/>
    <property type="match status" value="1"/>
</dbReference>
<protein>
    <submittedName>
        <fullName evidence="6">ATP-binding cassette domain-containing protein</fullName>
    </submittedName>
</protein>
<evidence type="ECO:0000313" key="7">
    <source>
        <dbReference type="Proteomes" id="UP001170310"/>
    </source>
</evidence>
<evidence type="ECO:0000256" key="4">
    <source>
        <dbReference type="ARBA" id="ARBA00022840"/>
    </source>
</evidence>
<reference evidence="6" key="1">
    <citation type="submission" date="2023-07" db="EMBL/GenBank/DDBJ databases">
        <title>Genome content predicts the carbon catabolic preferences of heterotrophic bacteria.</title>
        <authorList>
            <person name="Gralka M."/>
        </authorList>
    </citation>
    <scope>NUCLEOTIDE SEQUENCE</scope>
    <source>
        <strain evidence="6">E2R20</strain>
    </source>
</reference>
<dbReference type="AlphaFoldDB" id="A0AAW7YX66"/>
<dbReference type="PANTHER" id="PTHR43776:SF7">
    <property type="entry name" value="D,D-DIPEPTIDE TRANSPORT ATP-BINDING PROTEIN DDPF-RELATED"/>
    <property type="match status" value="1"/>
</dbReference>
<comment type="caution">
    <text evidence="6">The sequence shown here is derived from an EMBL/GenBank/DDBJ whole genome shotgun (WGS) entry which is preliminary data.</text>
</comment>
<keyword evidence="4 6" id="KW-0067">ATP-binding</keyword>
<feature type="domain" description="ABC transporter" evidence="5">
    <location>
        <begin position="3"/>
        <end position="87"/>
    </location>
</feature>
<dbReference type="InterPro" id="IPR027417">
    <property type="entry name" value="P-loop_NTPase"/>
</dbReference>
<dbReference type="Proteomes" id="UP001170310">
    <property type="component" value="Unassembled WGS sequence"/>
</dbReference>
<comment type="similarity">
    <text evidence="1">Belongs to the ABC transporter superfamily.</text>
</comment>
<dbReference type="InterPro" id="IPR003439">
    <property type="entry name" value="ABC_transporter-like_ATP-bd"/>
</dbReference>
<dbReference type="InterPro" id="IPR050319">
    <property type="entry name" value="ABC_transp_ATP-bind"/>
</dbReference>
<evidence type="ECO:0000313" key="6">
    <source>
        <dbReference type="EMBL" id="MDO6575291.1"/>
    </source>
</evidence>
<gene>
    <name evidence="6" type="ORF">Q4528_14335</name>
</gene>
<accession>A0AAW7YX66</accession>
<feature type="non-terminal residue" evidence="6">
    <location>
        <position position="1"/>
    </location>
</feature>